<feature type="binding site" evidence="4">
    <location>
        <position position="73"/>
    </location>
    <ligand>
        <name>molybdate</name>
        <dbReference type="ChEBI" id="CHEBI:36264"/>
    </ligand>
</feature>
<dbReference type="InterPro" id="IPR050682">
    <property type="entry name" value="ModA/WtpA"/>
</dbReference>
<evidence type="ECO:0000313" key="7">
    <source>
        <dbReference type="Proteomes" id="UP000186456"/>
    </source>
</evidence>
<dbReference type="Proteomes" id="UP000186456">
    <property type="component" value="Unassembled WGS sequence"/>
</dbReference>
<dbReference type="NCBIfam" id="TIGR01256">
    <property type="entry name" value="modA"/>
    <property type="match status" value="1"/>
</dbReference>
<keyword evidence="3 5" id="KW-0732">Signal</keyword>
<dbReference type="EMBL" id="FNJN01000004">
    <property type="protein sequence ID" value="SDP11542.1"/>
    <property type="molecule type" value="Genomic_DNA"/>
</dbReference>
<organism evidence="6 7">
    <name type="scientific">Microbacterium testaceum (strain StLB037)</name>
    <dbReference type="NCBI Taxonomy" id="979556"/>
    <lineage>
        <taxon>Bacteria</taxon>
        <taxon>Bacillati</taxon>
        <taxon>Actinomycetota</taxon>
        <taxon>Actinomycetes</taxon>
        <taxon>Micrococcales</taxon>
        <taxon>Microbacteriaceae</taxon>
        <taxon>Microbacterium</taxon>
    </lineage>
</organism>
<evidence type="ECO:0000256" key="3">
    <source>
        <dbReference type="ARBA" id="ARBA00022729"/>
    </source>
</evidence>
<dbReference type="RefSeq" id="WP_074695589.1">
    <property type="nucleotide sequence ID" value="NZ_FNJN01000004.1"/>
</dbReference>
<dbReference type="Pfam" id="PF13531">
    <property type="entry name" value="SBP_bac_11"/>
    <property type="match status" value="1"/>
</dbReference>
<dbReference type="InterPro" id="IPR005950">
    <property type="entry name" value="ModA"/>
</dbReference>
<evidence type="ECO:0000256" key="1">
    <source>
        <dbReference type="ARBA" id="ARBA00009175"/>
    </source>
</evidence>
<dbReference type="GO" id="GO:0015689">
    <property type="term" value="P:molybdate ion transport"/>
    <property type="evidence" value="ECO:0007669"/>
    <property type="project" value="InterPro"/>
</dbReference>
<keyword evidence="4" id="KW-0500">Molybdenum</keyword>
<comment type="similarity">
    <text evidence="1">Belongs to the bacterial solute-binding protein ModA family.</text>
</comment>
<protein>
    <submittedName>
        <fullName evidence="6">Molybdate transport system substrate-binding protein</fullName>
    </submittedName>
</protein>
<evidence type="ECO:0000256" key="2">
    <source>
        <dbReference type="ARBA" id="ARBA00022723"/>
    </source>
</evidence>
<feature type="binding site" evidence="4">
    <location>
        <position position="45"/>
    </location>
    <ligand>
        <name>molybdate</name>
        <dbReference type="ChEBI" id="CHEBI:36264"/>
    </ligand>
</feature>
<evidence type="ECO:0000256" key="5">
    <source>
        <dbReference type="SAM" id="SignalP"/>
    </source>
</evidence>
<accession>A0A1H0Q2A2</accession>
<reference evidence="6 7" key="1">
    <citation type="submission" date="2016-10" db="EMBL/GenBank/DDBJ databases">
        <authorList>
            <person name="de Groot N.N."/>
        </authorList>
    </citation>
    <scope>NUCLEOTIDE SEQUENCE [LARGE SCALE GENOMIC DNA]</scope>
    <source>
        <strain evidence="6 7">StLB037</strain>
    </source>
</reference>
<feature type="binding site" evidence="4">
    <location>
        <position position="189"/>
    </location>
    <ligand>
        <name>molybdate</name>
        <dbReference type="ChEBI" id="CHEBI:36264"/>
    </ligand>
</feature>
<dbReference type="GO" id="GO:0046872">
    <property type="term" value="F:metal ion binding"/>
    <property type="evidence" value="ECO:0007669"/>
    <property type="project" value="UniProtKB-KW"/>
</dbReference>
<sequence length="252" mass="24901">MSRPLRLAVVAAAAALLAGCASSAPAPAASEDSLSGTVEVYAAASLQRSFDEIATAFEAAHPGVTVSAVYDGSSTLATQIGEGAPADVFASADEKNMAKVKEQAPDPQLFAGNTLVIAVPKGNPGAVATLADLARVTTVLCAPEVPCGAASQTLLSNAGVAVTPASSEQNVTAVLTKVAASEADAGLVYATDVNGRDDVETIVPAGAGAVVNRYPIAALTGAPNPEAAAAFVAFVLGQDGQRVLADAGFRAP</sequence>
<dbReference type="PROSITE" id="PS51257">
    <property type="entry name" value="PROKAR_LIPOPROTEIN"/>
    <property type="match status" value="1"/>
</dbReference>
<dbReference type="PIRSF" id="PIRSF004846">
    <property type="entry name" value="ModA"/>
    <property type="match status" value="1"/>
</dbReference>
<dbReference type="PANTHER" id="PTHR30632">
    <property type="entry name" value="MOLYBDATE-BINDING PERIPLASMIC PROTEIN"/>
    <property type="match status" value="1"/>
</dbReference>
<gene>
    <name evidence="6" type="ORF">SAMN04487788_2169</name>
</gene>
<dbReference type="AlphaFoldDB" id="A0A1H0Q2A2"/>
<dbReference type="PANTHER" id="PTHR30632:SF0">
    <property type="entry name" value="SULFATE-BINDING PROTEIN"/>
    <property type="match status" value="1"/>
</dbReference>
<feature type="signal peptide" evidence="5">
    <location>
        <begin position="1"/>
        <end position="28"/>
    </location>
</feature>
<dbReference type="GO" id="GO:0030973">
    <property type="term" value="F:molybdate ion binding"/>
    <property type="evidence" value="ECO:0007669"/>
    <property type="project" value="TreeGrafter"/>
</dbReference>
<evidence type="ECO:0000256" key="4">
    <source>
        <dbReference type="PIRSR" id="PIRSR004846-1"/>
    </source>
</evidence>
<feature type="chain" id="PRO_5010363945" evidence="5">
    <location>
        <begin position="29"/>
        <end position="252"/>
    </location>
</feature>
<dbReference type="Gene3D" id="3.40.190.10">
    <property type="entry name" value="Periplasmic binding protein-like II"/>
    <property type="match status" value="2"/>
</dbReference>
<feature type="binding site" evidence="4">
    <location>
        <position position="171"/>
    </location>
    <ligand>
        <name>molybdate</name>
        <dbReference type="ChEBI" id="CHEBI:36264"/>
    </ligand>
</feature>
<name>A0A1H0Q2A2_MICTS</name>
<keyword evidence="2 4" id="KW-0479">Metal-binding</keyword>
<evidence type="ECO:0000313" key="6">
    <source>
        <dbReference type="EMBL" id="SDP11542.1"/>
    </source>
</evidence>
<proteinExistence type="inferred from homology"/>
<dbReference type="SUPFAM" id="SSF53850">
    <property type="entry name" value="Periplasmic binding protein-like II"/>
    <property type="match status" value="1"/>
</dbReference>